<dbReference type="GO" id="GO:1990281">
    <property type="term" value="C:efflux pump complex"/>
    <property type="evidence" value="ECO:0007669"/>
    <property type="project" value="TreeGrafter"/>
</dbReference>
<evidence type="ECO:0000313" key="1">
    <source>
        <dbReference type="EMBL" id="VFS48492.1"/>
    </source>
</evidence>
<dbReference type="GO" id="GO:0015562">
    <property type="term" value="F:efflux transmembrane transporter activity"/>
    <property type="evidence" value="ECO:0007669"/>
    <property type="project" value="TreeGrafter"/>
</dbReference>
<reference evidence="1 2" key="1">
    <citation type="submission" date="2019-03" db="EMBL/GenBank/DDBJ databases">
        <authorList>
            <consortium name="Pathogen Informatics"/>
        </authorList>
    </citation>
    <scope>NUCLEOTIDE SEQUENCE [LARGE SCALE GENOMIC DNA]</scope>
    <source>
        <strain evidence="1 2">NCTC12282</strain>
    </source>
</reference>
<protein>
    <submittedName>
        <fullName evidence="1">Efflux transporter, RND family, MFP subunit</fullName>
    </submittedName>
</protein>
<dbReference type="AlphaFoldDB" id="A0A484ZJ40"/>
<dbReference type="PANTHER" id="PTHR30469:SF20">
    <property type="entry name" value="EFFLUX RND TRANSPORTER PERIPLASMIC ADAPTOR SUBUNIT"/>
    <property type="match status" value="1"/>
</dbReference>
<dbReference type="SUPFAM" id="SSF111369">
    <property type="entry name" value="HlyD-like secretion proteins"/>
    <property type="match status" value="1"/>
</dbReference>
<proteinExistence type="predicted"/>
<dbReference type="EMBL" id="CAADJA010000002">
    <property type="protein sequence ID" value="VFS48492.1"/>
    <property type="molecule type" value="Genomic_DNA"/>
</dbReference>
<name>A0A484ZJ40_9GAMM</name>
<sequence length="116" mass="13050">MNIKLVAVLLVTIFLSACDREAPEKSDGVRPVSIFDVINNAQQGERVFPARIVAGDKTELAFKRPGQLQQLLVREGERVTQGQLIAELNNNDARLRVKDRQAPLIWPRLSSIAYQR</sequence>
<evidence type="ECO:0000313" key="2">
    <source>
        <dbReference type="Proteomes" id="UP000373449"/>
    </source>
</evidence>
<dbReference type="PANTHER" id="PTHR30469">
    <property type="entry name" value="MULTIDRUG RESISTANCE PROTEIN MDTA"/>
    <property type="match status" value="1"/>
</dbReference>
<dbReference type="Proteomes" id="UP000373449">
    <property type="component" value="Unassembled WGS sequence"/>
</dbReference>
<gene>
    <name evidence="1" type="ORF">NCTC12282_03224</name>
</gene>
<dbReference type="Gene3D" id="2.40.50.100">
    <property type="match status" value="1"/>
</dbReference>
<organism evidence="1 2">
    <name type="scientific">Budvicia aquatica</name>
    <dbReference type="NCBI Taxonomy" id="82979"/>
    <lineage>
        <taxon>Bacteria</taxon>
        <taxon>Pseudomonadati</taxon>
        <taxon>Pseudomonadota</taxon>
        <taxon>Gammaproteobacteria</taxon>
        <taxon>Enterobacterales</taxon>
        <taxon>Budviciaceae</taxon>
        <taxon>Budvicia</taxon>
    </lineage>
</organism>
<dbReference type="PROSITE" id="PS51257">
    <property type="entry name" value="PROKAR_LIPOPROTEIN"/>
    <property type="match status" value="1"/>
</dbReference>
<accession>A0A484ZJ40</accession>